<comment type="caution">
    <text evidence="3">The sequence shown here is derived from an EMBL/GenBank/DDBJ whole genome shotgun (WGS) entry which is preliminary data.</text>
</comment>
<evidence type="ECO:0000313" key="3">
    <source>
        <dbReference type="EMBL" id="MFC4666140.1"/>
    </source>
</evidence>
<dbReference type="Pfam" id="PF08282">
    <property type="entry name" value="Hydrolase_3"/>
    <property type="match status" value="2"/>
</dbReference>
<feature type="domain" description="Thioesterase" evidence="2">
    <location>
        <begin position="217"/>
        <end position="288"/>
    </location>
</feature>
<dbReference type="Gene3D" id="3.10.129.10">
    <property type="entry name" value="Hotdog Thioesterase"/>
    <property type="match status" value="1"/>
</dbReference>
<reference evidence="4" key="1">
    <citation type="journal article" date="2019" name="Int. J. Syst. Evol. Microbiol.">
        <title>The Global Catalogue of Microorganisms (GCM) 10K type strain sequencing project: providing services to taxonomists for standard genome sequencing and annotation.</title>
        <authorList>
            <consortium name="The Broad Institute Genomics Platform"/>
            <consortium name="The Broad Institute Genome Sequencing Center for Infectious Disease"/>
            <person name="Wu L."/>
            <person name="Ma J."/>
        </authorList>
    </citation>
    <scope>NUCLEOTIDE SEQUENCE [LARGE SCALE GENOMIC DNA]</scope>
    <source>
        <strain evidence="4">CGMCC 4.7357</strain>
    </source>
</reference>
<proteinExistence type="predicted"/>
<evidence type="ECO:0000259" key="2">
    <source>
        <dbReference type="Pfam" id="PF03061"/>
    </source>
</evidence>
<evidence type="ECO:0000313" key="4">
    <source>
        <dbReference type="Proteomes" id="UP001596020"/>
    </source>
</evidence>
<evidence type="ECO:0000256" key="1">
    <source>
        <dbReference type="ARBA" id="ARBA00022801"/>
    </source>
</evidence>
<dbReference type="PANTHER" id="PTHR10000">
    <property type="entry name" value="PHOSPHOSERINE PHOSPHATASE"/>
    <property type="match status" value="1"/>
</dbReference>
<dbReference type="CDD" id="cd03443">
    <property type="entry name" value="PaaI_thioesterase"/>
    <property type="match status" value="1"/>
</dbReference>
<dbReference type="Proteomes" id="UP001596020">
    <property type="component" value="Unassembled WGS sequence"/>
</dbReference>
<dbReference type="GO" id="GO:0016787">
    <property type="term" value="F:hydrolase activity"/>
    <property type="evidence" value="ECO:0007669"/>
    <property type="project" value="UniProtKB-KW"/>
</dbReference>
<dbReference type="InterPro" id="IPR023214">
    <property type="entry name" value="HAD_sf"/>
</dbReference>
<keyword evidence="1 3" id="KW-0378">Hydrolase</keyword>
<dbReference type="Pfam" id="PF03061">
    <property type="entry name" value="4HBT"/>
    <property type="match status" value="1"/>
</dbReference>
<organism evidence="3 4">
    <name type="scientific">Falsiporphyromonas endometrii</name>
    <dbReference type="NCBI Taxonomy" id="1387297"/>
    <lineage>
        <taxon>Bacteria</taxon>
        <taxon>Pseudomonadati</taxon>
        <taxon>Bacteroidota</taxon>
        <taxon>Bacteroidia</taxon>
        <taxon>Bacteroidales</taxon>
        <taxon>Porphyromonadaceae</taxon>
        <taxon>Falsiporphyromonas</taxon>
    </lineage>
</organism>
<dbReference type="InterPro" id="IPR006683">
    <property type="entry name" value="Thioestr_dom"/>
</dbReference>
<keyword evidence="4" id="KW-1185">Reference proteome</keyword>
<sequence>MKYHLIVLDVDGTLLDNAGQLSNEDKDALIRAEKEYGIRLALTSARTLEKMLPISEELLMDKYSGYLIPERGIQLYNCSTKSNMDFSCEERAKVVAINHLLDKLDLTKESLIAVGDSKSDVEVIQMAGLGVAVANAPEAVKACADYVTTSNNNSGVAHLLDKFVFNHYSDLTYTPDDVNSLVANTMVGHLGIKCTQLASGYIEGTMPVNEKTCQPLGIVHGGANLALAETLAGIGSVVLCKEGEIQVGIQVSGNHVSTALVGDTMRAVGKIMHQGRSTHVWTVEIYSMNSGKLISTVRVLNTILKKR</sequence>
<accession>A0ABV9K880</accession>
<gene>
    <name evidence="3" type="ORF">ACFO3G_05940</name>
</gene>
<dbReference type="NCBIfam" id="TIGR00369">
    <property type="entry name" value="unchar_dom_1"/>
    <property type="match status" value="1"/>
</dbReference>
<dbReference type="InterPro" id="IPR036412">
    <property type="entry name" value="HAD-like_sf"/>
</dbReference>
<dbReference type="InterPro" id="IPR029069">
    <property type="entry name" value="HotDog_dom_sf"/>
</dbReference>
<dbReference type="Gene3D" id="3.40.50.1000">
    <property type="entry name" value="HAD superfamily/HAD-like"/>
    <property type="match status" value="1"/>
</dbReference>
<dbReference type="SUPFAM" id="SSF54637">
    <property type="entry name" value="Thioesterase/thiol ester dehydrase-isomerase"/>
    <property type="match status" value="1"/>
</dbReference>
<protein>
    <submittedName>
        <fullName evidence="3">HAD hydrolase family protein</fullName>
    </submittedName>
</protein>
<name>A0ABV9K880_9PORP</name>
<dbReference type="EMBL" id="JBHSGO010000177">
    <property type="protein sequence ID" value="MFC4666140.1"/>
    <property type="molecule type" value="Genomic_DNA"/>
</dbReference>
<dbReference type="PANTHER" id="PTHR10000:SF8">
    <property type="entry name" value="HAD SUPERFAMILY HYDROLASE-LIKE, TYPE 3"/>
    <property type="match status" value="1"/>
</dbReference>
<dbReference type="RefSeq" id="WP_380078918.1">
    <property type="nucleotide sequence ID" value="NZ_JBHSGO010000177.1"/>
</dbReference>
<dbReference type="SUPFAM" id="SSF56784">
    <property type="entry name" value="HAD-like"/>
    <property type="match status" value="1"/>
</dbReference>
<dbReference type="InterPro" id="IPR003736">
    <property type="entry name" value="PAAI_dom"/>
</dbReference>